<protein>
    <submittedName>
        <fullName evidence="7">Heme ABC transporter ATP-binding protein</fullName>
    </submittedName>
</protein>
<dbReference type="NCBIfam" id="NF010068">
    <property type="entry name" value="PRK13548.1"/>
    <property type="match status" value="1"/>
</dbReference>
<dbReference type="Proteomes" id="UP000241010">
    <property type="component" value="Unassembled WGS sequence"/>
</dbReference>
<accession>A0A2T4JZ73</accession>
<evidence type="ECO:0000259" key="6">
    <source>
        <dbReference type="PROSITE" id="PS50893"/>
    </source>
</evidence>
<evidence type="ECO:0000256" key="3">
    <source>
        <dbReference type="ARBA" id="ARBA00022840"/>
    </source>
</evidence>
<dbReference type="EMBL" id="PZKG01000008">
    <property type="protein sequence ID" value="PTE23220.1"/>
    <property type="molecule type" value="Genomic_DNA"/>
</dbReference>
<dbReference type="SUPFAM" id="SSF52540">
    <property type="entry name" value="P-loop containing nucleoside triphosphate hydrolases"/>
    <property type="match status" value="1"/>
</dbReference>
<dbReference type="Gene3D" id="3.40.50.300">
    <property type="entry name" value="P-loop containing nucleotide triphosphate hydrolases"/>
    <property type="match status" value="1"/>
</dbReference>
<dbReference type="InterPro" id="IPR027417">
    <property type="entry name" value="P-loop_NTPase"/>
</dbReference>
<dbReference type="Pfam" id="PF00005">
    <property type="entry name" value="ABC_tran"/>
    <property type="match status" value="1"/>
</dbReference>
<evidence type="ECO:0000256" key="2">
    <source>
        <dbReference type="ARBA" id="ARBA00022741"/>
    </source>
</evidence>
<organism evidence="7 8">
    <name type="scientific">Cereibacter changlensis JA139</name>
    <dbReference type="NCBI Taxonomy" id="1188249"/>
    <lineage>
        <taxon>Bacteria</taxon>
        <taxon>Pseudomonadati</taxon>
        <taxon>Pseudomonadota</taxon>
        <taxon>Alphaproteobacteria</taxon>
        <taxon>Rhodobacterales</taxon>
        <taxon>Paracoccaceae</taxon>
        <taxon>Cereibacter</taxon>
    </lineage>
</organism>
<dbReference type="PANTHER" id="PTHR42794:SF1">
    <property type="entry name" value="HEMIN IMPORT ATP-BINDING PROTEIN HMUV"/>
    <property type="match status" value="1"/>
</dbReference>
<comment type="caution">
    <text evidence="7">The sequence shown here is derived from an EMBL/GenBank/DDBJ whole genome shotgun (WGS) entry which is preliminary data.</text>
</comment>
<gene>
    <name evidence="7" type="ORF">C5F48_03190</name>
</gene>
<dbReference type="CDD" id="cd03214">
    <property type="entry name" value="ABC_Iron-Siderophores_B12_Hemin"/>
    <property type="match status" value="1"/>
</dbReference>
<evidence type="ECO:0000256" key="1">
    <source>
        <dbReference type="ARBA" id="ARBA00022448"/>
    </source>
</evidence>
<evidence type="ECO:0000313" key="8">
    <source>
        <dbReference type="Proteomes" id="UP000241010"/>
    </source>
</evidence>
<evidence type="ECO:0000313" key="7">
    <source>
        <dbReference type="EMBL" id="PTE23220.1"/>
    </source>
</evidence>
<keyword evidence="2" id="KW-0547">Nucleotide-binding</keyword>
<dbReference type="PROSITE" id="PS50893">
    <property type="entry name" value="ABC_TRANSPORTER_2"/>
    <property type="match status" value="1"/>
</dbReference>
<reference evidence="7 8" key="1">
    <citation type="submission" date="2018-03" db="EMBL/GenBank/DDBJ databases">
        <title>Cereibacter changlensis.</title>
        <authorList>
            <person name="Meyer T.E."/>
            <person name="Miller S."/>
            <person name="Lodha T."/>
            <person name="Gandham S."/>
            <person name="Chintalapati S."/>
            <person name="Chintalapati V.R."/>
        </authorList>
    </citation>
    <scope>NUCLEOTIDE SEQUENCE [LARGE SCALE GENOMIC DNA]</scope>
    <source>
        <strain evidence="7 8">JA139</strain>
    </source>
</reference>
<dbReference type="GO" id="GO:0005524">
    <property type="term" value="F:ATP binding"/>
    <property type="evidence" value="ECO:0007669"/>
    <property type="project" value="UniProtKB-KW"/>
</dbReference>
<keyword evidence="3 7" id="KW-0067">ATP-binding</keyword>
<dbReference type="InterPro" id="IPR003593">
    <property type="entry name" value="AAA+_ATPase"/>
</dbReference>
<dbReference type="SMART" id="SM00382">
    <property type="entry name" value="AAA"/>
    <property type="match status" value="1"/>
</dbReference>
<dbReference type="RefSeq" id="WP_107662458.1">
    <property type="nucleotide sequence ID" value="NZ_PZKG01000008.1"/>
</dbReference>
<evidence type="ECO:0000256" key="5">
    <source>
        <dbReference type="ARBA" id="ARBA00037066"/>
    </source>
</evidence>
<dbReference type="InterPro" id="IPR003439">
    <property type="entry name" value="ABC_transporter-like_ATP-bd"/>
</dbReference>
<sequence length="259" mass="27639">MIETRDFCVSLGRRPVLHDIRLLAPAGELTAIVGPNGSGKTTLLRALAGDLPYAGSATLDGQEIAGIPVAELALRRGVLQQATSLSFPFTVLEVVRLGLLRREDASLAHQALRQVDLEGYAGRLYQELSGGEQQRVHLARMLAQVGAPAGPEGQRWLFLDEPVSSLDIGHQLQVMQLAQGFAASGGGVLAVMHDLNLTAMFAQQVVLMSRGRVAGAGSPAQVFDDGLLSQVYGLPLRVNTAPRDLPYVLPQTALTFSDR</sequence>
<keyword evidence="8" id="KW-1185">Reference proteome</keyword>
<proteinExistence type="predicted"/>
<comment type="function">
    <text evidence="5">Part of the ABC transporter complex HmuTUV involved in hemin import. Responsible for energy coupling to the transport system.</text>
</comment>
<dbReference type="PANTHER" id="PTHR42794">
    <property type="entry name" value="HEMIN IMPORT ATP-BINDING PROTEIN HMUV"/>
    <property type="match status" value="1"/>
</dbReference>
<feature type="domain" description="ABC transporter" evidence="6">
    <location>
        <begin position="2"/>
        <end position="235"/>
    </location>
</feature>
<name>A0A2T4JZ73_9RHOB</name>
<evidence type="ECO:0000256" key="4">
    <source>
        <dbReference type="ARBA" id="ARBA00022967"/>
    </source>
</evidence>
<dbReference type="OrthoDB" id="9805601at2"/>
<keyword evidence="4" id="KW-1278">Translocase</keyword>
<keyword evidence="1" id="KW-0813">Transport</keyword>
<dbReference type="GO" id="GO:0016887">
    <property type="term" value="F:ATP hydrolysis activity"/>
    <property type="evidence" value="ECO:0007669"/>
    <property type="project" value="InterPro"/>
</dbReference>
<dbReference type="AlphaFoldDB" id="A0A2T4JZ73"/>